<evidence type="ECO:0000313" key="3">
    <source>
        <dbReference type="Proteomes" id="UP000817854"/>
    </source>
</evidence>
<proteinExistence type="predicted"/>
<gene>
    <name evidence="2" type="ORF">FIA58_016720</name>
</gene>
<feature type="coiled-coil region" evidence="1">
    <location>
        <begin position="87"/>
        <end position="114"/>
    </location>
</feature>
<reference evidence="2 3" key="2">
    <citation type="submission" date="2019-05" db="EMBL/GenBank/DDBJ databases">
        <authorList>
            <person name="Lianzixin W."/>
        </authorList>
    </citation>
    <scope>NUCLEOTIDE SEQUENCE [LARGE SCALE GENOMIC DNA]</scope>
    <source>
        <strain evidence="2 3">EC11</strain>
    </source>
</reference>
<reference evidence="2 3" key="3">
    <citation type="submission" date="2020-02" db="EMBL/GenBank/DDBJ databases">
        <title>Flavobacterium profundi sp. nov., isolated from a deep-sea seamount.</title>
        <authorList>
            <person name="Zhang D.-C."/>
        </authorList>
    </citation>
    <scope>NUCLEOTIDE SEQUENCE [LARGE SCALE GENOMIC DNA]</scope>
    <source>
        <strain evidence="2 3">EC11</strain>
    </source>
</reference>
<accession>A0ABX0IZA7</accession>
<keyword evidence="1" id="KW-0175">Coiled coil</keyword>
<protein>
    <recommendedName>
        <fullName evidence="4">HTH cro/C1-type domain-containing protein</fullName>
    </recommendedName>
</protein>
<dbReference type="RefSeq" id="WP_140963841.1">
    <property type="nucleotide sequence ID" value="NZ_VEVQ02000013.1"/>
</dbReference>
<reference evidence="3" key="1">
    <citation type="submission" date="2019-05" db="EMBL/GenBank/DDBJ databases">
        <title>Flavobacterium profundi sp. nov., isolated from a deep-sea seamount.</title>
        <authorList>
            <person name="Zhang D.-C."/>
        </authorList>
    </citation>
    <scope>NUCLEOTIDE SEQUENCE [LARGE SCALE GENOMIC DNA]</scope>
    <source>
        <strain evidence="3">EC11</strain>
    </source>
</reference>
<sequence>MKKGKNNINTGKILTDYIQSHKINKTELGNAINRRGLSILNYTRNSSIQTGILIEICYALKHNFFKEIADQLPEDFTTKNRKDKSLVSEKDQIIAQLQEENKVLKIQNDLLMKLRS</sequence>
<dbReference type="EMBL" id="VEVQ02000013">
    <property type="protein sequence ID" value="NHN27326.1"/>
    <property type="molecule type" value="Genomic_DNA"/>
</dbReference>
<keyword evidence="3" id="KW-1185">Reference proteome</keyword>
<name>A0ABX0IZA7_9FLAO</name>
<evidence type="ECO:0000256" key="1">
    <source>
        <dbReference type="SAM" id="Coils"/>
    </source>
</evidence>
<organism evidence="2 3">
    <name type="scientific">Flavobacterium jejuense</name>
    <dbReference type="NCBI Taxonomy" id="1544455"/>
    <lineage>
        <taxon>Bacteria</taxon>
        <taxon>Pseudomonadati</taxon>
        <taxon>Bacteroidota</taxon>
        <taxon>Flavobacteriia</taxon>
        <taxon>Flavobacteriales</taxon>
        <taxon>Flavobacteriaceae</taxon>
        <taxon>Flavobacterium</taxon>
    </lineage>
</organism>
<evidence type="ECO:0000313" key="2">
    <source>
        <dbReference type="EMBL" id="NHN27326.1"/>
    </source>
</evidence>
<comment type="caution">
    <text evidence="2">The sequence shown here is derived from an EMBL/GenBank/DDBJ whole genome shotgun (WGS) entry which is preliminary data.</text>
</comment>
<evidence type="ECO:0008006" key="4">
    <source>
        <dbReference type="Google" id="ProtNLM"/>
    </source>
</evidence>
<dbReference type="Proteomes" id="UP000817854">
    <property type="component" value="Unassembled WGS sequence"/>
</dbReference>